<evidence type="ECO:0000313" key="3">
    <source>
        <dbReference type="Proteomes" id="UP000542742"/>
    </source>
</evidence>
<dbReference type="EMBL" id="JACHMF010000001">
    <property type="protein sequence ID" value="MBB4690886.1"/>
    <property type="molecule type" value="Genomic_DNA"/>
</dbReference>
<accession>A0A7W7CLR7</accession>
<feature type="transmembrane region" description="Helical" evidence="1">
    <location>
        <begin position="32"/>
        <end position="49"/>
    </location>
</feature>
<organism evidence="2 3">
    <name type="scientific">Paractinoplanes abujensis</name>
    <dbReference type="NCBI Taxonomy" id="882441"/>
    <lineage>
        <taxon>Bacteria</taxon>
        <taxon>Bacillati</taxon>
        <taxon>Actinomycetota</taxon>
        <taxon>Actinomycetes</taxon>
        <taxon>Micromonosporales</taxon>
        <taxon>Micromonosporaceae</taxon>
        <taxon>Paractinoplanes</taxon>
    </lineage>
</organism>
<comment type="caution">
    <text evidence="2">The sequence shown here is derived from an EMBL/GenBank/DDBJ whole genome shotgun (WGS) entry which is preliminary data.</text>
</comment>
<dbReference type="Proteomes" id="UP000542742">
    <property type="component" value="Unassembled WGS sequence"/>
</dbReference>
<keyword evidence="1" id="KW-0812">Transmembrane</keyword>
<reference evidence="2 3" key="1">
    <citation type="submission" date="2020-08" db="EMBL/GenBank/DDBJ databases">
        <title>Sequencing the genomes of 1000 actinobacteria strains.</title>
        <authorList>
            <person name="Klenk H.-P."/>
        </authorList>
    </citation>
    <scope>NUCLEOTIDE SEQUENCE [LARGE SCALE GENOMIC DNA]</scope>
    <source>
        <strain evidence="2 3">DSM 45518</strain>
    </source>
</reference>
<feature type="transmembrane region" description="Helical" evidence="1">
    <location>
        <begin position="55"/>
        <end position="87"/>
    </location>
</feature>
<evidence type="ECO:0000313" key="2">
    <source>
        <dbReference type="EMBL" id="MBB4690886.1"/>
    </source>
</evidence>
<name>A0A7W7CLR7_9ACTN</name>
<keyword evidence="3" id="KW-1185">Reference proteome</keyword>
<dbReference type="AlphaFoldDB" id="A0A7W7CLR7"/>
<dbReference type="RefSeq" id="WP_184949786.1">
    <property type="nucleotide sequence ID" value="NZ_BOMC01000010.1"/>
</dbReference>
<feature type="transmembrane region" description="Helical" evidence="1">
    <location>
        <begin position="6"/>
        <end position="25"/>
    </location>
</feature>
<protein>
    <submittedName>
        <fullName evidence="2">Uncharacterized protein</fullName>
    </submittedName>
</protein>
<gene>
    <name evidence="2" type="ORF">BKA14_001034</name>
</gene>
<keyword evidence="1" id="KW-1133">Transmembrane helix</keyword>
<proteinExistence type="predicted"/>
<evidence type="ECO:0000256" key="1">
    <source>
        <dbReference type="SAM" id="Phobius"/>
    </source>
</evidence>
<sequence length="97" mass="9884">MGRFWFGGAAVYCLAASIVWFISLVSPEGAGVAVVLAVPVVLTALPVLLGPQRIVVWGCTGLLAGFVLIGAASVGLTYVPALIMLVIGARQMTRAAG</sequence>
<keyword evidence="1" id="KW-0472">Membrane</keyword>